<reference evidence="2" key="1">
    <citation type="submission" date="2018-11" db="EMBL/GenBank/DDBJ databases">
        <title>Shewanella sp. M2.</title>
        <authorList>
            <person name="Hwang Y.J."/>
            <person name="Hwang C.Y."/>
        </authorList>
    </citation>
    <scope>NUCLEOTIDE SEQUENCE [LARGE SCALE GENOMIC DNA]</scope>
    <source>
        <strain evidence="2">LMG 19866</strain>
    </source>
</reference>
<name>A0A3G8M090_9GAMM</name>
<evidence type="ECO:0000313" key="2">
    <source>
        <dbReference type="Proteomes" id="UP000278035"/>
    </source>
</evidence>
<organism evidence="1 2">
    <name type="scientific">Shewanella livingstonensis</name>
    <dbReference type="NCBI Taxonomy" id="150120"/>
    <lineage>
        <taxon>Bacteria</taxon>
        <taxon>Pseudomonadati</taxon>
        <taxon>Pseudomonadota</taxon>
        <taxon>Gammaproteobacteria</taxon>
        <taxon>Alteromonadales</taxon>
        <taxon>Shewanellaceae</taxon>
        <taxon>Shewanella</taxon>
    </lineage>
</organism>
<dbReference type="KEGG" id="slj:EGC82_07785"/>
<evidence type="ECO:0000313" key="1">
    <source>
        <dbReference type="EMBL" id="AZG75127.1"/>
    </source>
</evidence>
<dbReference type="AlphaFoldDB" id="A0A3G8M090"/>
<accession>A0A3G8M090</accession>
<proteinExistence type="predicted"/>
<sequence>MLGFFLSFITIIVLAGLYVDAHQKATLLEQEVVRLTASQVLLMVPEDQAANIANWLTQHPEQTQAIIASAGKEQAQSVLFGPGALVGAQVTNVDKVKHDTDAPAAHNDQEVIVSEDAQGVKVIRLPNGGIRVTTRDDKQHK</sequence>
<gene>
    <name evidence="1" type="ORF">EGC82_07785</name>
</gene>
<dbReference type="EMBL" id="CP034015">
    <property type="protein sequence ID" value="AZG75127.1"/>
    <property type="molecule type" value="Genomic_DNA"/>
</dbReference>
<dbReference type="OrthoDB" id="6272804at2"/>
<protein>
    <submittedName>
        <fullName evidence="1">Membrane anchored protein in chemotaxis locus</fullName>
    </submittedName>
</protein>
<dbReference type="Proteomes" id="UP000278035">
    <property type="component" value="Chromosome"/>
</dbReference>
<keyword evidence="2" id="KW-1185">Reference proteome</keyword>